<accession>T1F2P9</accession>
<feature type="region of interest" description="Disordered" evidence="1">
    <location>
        <begin position="145"/>
        <end position="167"/>
    </location>
</feature>
<proteinExistence type="predicted"/>
<dbReference type="HOGENOM" id="CLU_944215_0_0_1"/>
<keyword evidence="4" id="KW-1185">Reference proteome</keyword>
<evidence type="ECO:0000313" key="2">
    <source>
        <dbReference type="EMBL" id="ESO07599.1"/>
    </source>
</evidence>
<evidence type="ECO:0000256" key="1">
    <source>
        <dbReference type="SAM" id="MobiDB-lite"/>
    </source>
</evidence>
<evidence type="ECO:0000313" key="4">
    <source>
        <dbReference type="Proteomes" id="UP000015101"/>
    </source>
</evidence>
<organism evidence="3 4">
    <name type="scientific">Helobdella robusta</name>
    <name type="common">Californian leech</name>
    <dbReference type="NCBI Taxonomy" id="6412"/>
    <lineage>
        <taxon>Eukaryota</taxon>
        <taxon>Metazoa</taxon>
        <taxon>Spiralia</taxon>
        <taxon>Lophotrochozoa</taxon>
        <taxon>Annelida</taxon>
        <taxon>Clitellata</taxon>
        <taxon>Hirudinea</taxon>
        <taxon>Rhynchobdellida</taxon>
        <taxon>Glossiphoniidae</taxon>
        <taxon>Helobdella</taxon>
    </lineage>
</organism>
<dbReference type="EnsemblMetazoa" id="HelroT170144">
    <property type="protein sequence ID" value="HelroP170144"/>
    <property type="gene ID" value="HelroG170144"/>
</dbReference>
<dbReference type="EMBL" id="AMQM01003482">
    <property type="status" value="NOT_ANNOTATED_CDS"/>
    <property type="molecule type" value="Genomic_DNA"/>
</dbReference>
<dbReference type="GeneID" id="20203098"/>
<dbReference type="CTD" id="20203098"/>
<feature type="compositionally biased region" description="Low complexity" evidence="1">
    <location>
        <begin position="153"/>
        <end position="167"/>
    </location>
</feature>
<dbReference type="EMBL" id="KB096183">
    <property type="protein sequence ID" value="ESO07599.1"/>
    <property type="molecule type" value="Genomic_DNA"/>
</dbReference>
<dbReference type="InParanoid" id="T1F2P9"/>
<sequence length="295" mass="32229">MVSWILKHYIHQPSFQPVFETSATNLLVHLQWIGQRGISNININGSNSAIDHGSPSPVASHQSTPSPIPMAAMLDKSMLMTRHPLFPIPRHFTVIQQQQQQLVLQQQKQQSLSRGRDVPPVPLPFILPTLPPQLFGQPIHLTEHSSSGYTIPSTSPSKKQQQQQHSSKSLKDNVFVFTGRLVDSRGTGAAVVMGCLVVSSLAEVVACVGAGELHGLLSASRGHVVCIDNLINLNSGIAVPCCTLVLVSSPTTLISSSQLCHSNSFSLCVWFNCTFVFTLNFSLCLKLEQNFDEFL</sequence>
<protein>
    <submittedName>
        <fullName evidence="2 3">Uncharacterized protein</fullName>
    </submittedName>
</protein>
<gene>
    <name evidence="3" type="primary">20203098</name>
    <name evidence="2" type="ORF">HELRODRAFT_170144</name>
</gene>
<dbReference type="Proteomes" id="UP000015101">
    <property type="component" value="Unassembled WGS sequence"/>
</dbReference>
<reference evidence="2 4" key="2">
    <citation type="journal article" date="2013" name="Nature">
        <title>Insights into bilaterian evolution from three spiralian genomes.</title>
        <authorList>
            <person name="Simakov O."/>
            <person name="Marletaz F."/>
            <person name="Cho S.J."/>
            <person name="Edsinger-Gonzales E."/>
            <person name="Havlak P."/>
            <person name="Hellsten U."/>
            <person name="Kuo D.H."/>
            <person name="Larsson T."/>
            <person name="Lv J."/>
            <person name="Arendt D."/>
            <person name="Savage R."/>
            <person name="Osoegawa K."/>
            <person name="de Jong P."/>
            <person name="Grimwood J."/>
            <person name="Chapman J.A."/>
            <person name="Shapiro H."/>
            <person name="Aerts A."/>
            <person name="Otillar R.P."/>
            <person name="Terry A.Y."/>
            <person name="Boore J.L."/>
            <person name="Grigoriev I.V."/>
            <person name="Lindberg D.R."/>
            <person name="Seaver E.C."/>
            <person name="Weisblat D.A."/>
            <person name="Putnam N.H."/>
            <person name="Rokhsar D.S."/>
        </authorList>
    </citation>
    <scope>NUCLEOTIDE SEQUENCE</scope>
</reference>
<name>T1F2P9_HELRO</name>
<evidence type="ECO:0000313" key="3">
    <source>
        <dbReference type="EnsemblMetazoa" id="HelroP170144"/>
    </source>
</evidence>
<reference evidence="4" key="1">
    <citation type="submission" date="2012-12" db="EMBL/GenBank/DDBJ databases">
        <authorList>
            <person name="Hellsten U."/>
            <person name="Grimwood J."/>
            <person name="Chapman J.A."/>
            <person name="Shapiro H."/>
            <person name="Aerts A."/>
            <person name="Otillar R.P."/>
            <person name="Terry A.Y."/>
            <person name="Boore J.L."/>
            <person name="Simakov O."/>
            <person name="Marletaz F."/>
            <person name="Cho S.-J."/>
            <person name="Edsinger-Gonzales E."/>
            <person name="Havlak P."/>
            <person name="Kuo D.-H."/>
            <person name="Larsson T."/>
            <person name="Lv J."/>
            <person name="Arendt D."/>
            <person name="Savage R."/>
            <person name="Osoegawa K."/>
            <person name="de Jong P."/>
            <person name="Lindberg D.R."/>
            <person name="Seaver E.C."/>
            <person name="Weisblat D.A."/>
            <person name="Putnam N.H."/>
            <person name="Grigoriev I.V."/>
            <person name="Rokhsar D.S."/>
        </authorList>
    </citation>
    <scope>NUCLEOTIDE SEQUENCE</scope>
</reference>
<dbReference type="AlphaFoldDB" id="T1F2P9"/>
<reference evidence="3" key="3">
    <citation type="submission" date="2015-06" db="UniProtKB">
        <authorList>
            <consortium name="EnsemblMetazoa"/>
        </authorList>
    </citation>
    <scope>IDENTIFICATION</scope>
</reference>
<dbReference type="RefSeq" id="XP_009014210.1">
    <property type="nucleotide sequence ID" value="XM_009015962.1"/>
</dbReference>
<dbReference type="KEGG" id="hro:HELRODRAFT_170144"/>